<feature type="transmembrane region" description="Helical" evidence="1">
    <location>
        <begin position="36"/>
        <end position="58"/>
    </location>
</feature>
<dbReference type="Proteomes" id="UP001209701">
    <property type="component" value="Unassembled WGS sequence"/>
</dbReference>
<dbReference type="RefSeq" id="WP_263573949.1">
    <property type="nucleotide sequence ID" value="NZ_JAJIRN010000016.1"/>
</dbReference>
<accession>A0ABT2YMT7</accession>
<evidence type="ECO:0000313" key="3">
    <source>
        <dbReference type="Proteomes" id="UP001209701"/>
    </source>
</evidence>
<keyword evidence="3" id="KW-1185">Reference proteome</keyword>
<organism evidence="2 3">
    <name type="scientific">Roseateles oligotrophus</name>
    <dbReference type="NCBI Taxonomy" id="1769250"/>
    <lineage>
        <taxon>Bacteria</taxon>
        <taxon>Pseudomonadati</taxon>
        <taxon>Pseudomonadota</taxon>
        <taxon>Betaproteobacteria</taxon>
        <taxon>Burkholderiales</taxon>
        <taxon>Sphaerotilaceae</taxon>
        <taxon>Roseateles</taxon>
    </lineage>
</organism>
<comment type="caution">
    <text evidence="2">The sequence shown here is derived from an EMBL/GenBank/DDBJ whole genome shotgun (WGS) entry which is preliminary data.</text>
</comment>
<dbReference type="EMBL" id="JAJIRN010000016">
    <property type="protein sequence ID" value="MCV2371369.1"/>
    <property type="molecule type" value="Genomic_DNA"/>
</dbReference>
<reference evidence="2 3" key="1">
    <citation type="submission" date="2021-11" db="EMBL/GenBank/DDBJ databases">
        <authorList>
            <person name="Liang Q."/>
            <person name="Mou H."/>
            <person name="Liu Z."/>
        </authorList>
    </citation>
    <scope>NUCLEOTIDE SEQUENCE [LARGE SCALE GENOMIC DNA]</scope>
    <source>
        <strain evidence="2 3">CHU3</strain>
    </source>
</reference>
<sequence length="194" mass="21442">MAGILALAAALIWALVCAIGANLFSRLFGGRLRQTIVGIIAFLALISAPFVDVALGTAQFNDLCAKSDNLRLVGTIASSSSTGLYTESGEWKLAVLAPNQFEERHALSKKMDSLVRWEGGNEYKRVSRLFPIYERPTQIYEASSNRLLAEFKSYHYGDGLFRSQLLGSGKQCFPWTTGHDLYKTVFVFHRSGQP</sequence>
<proteinExistence type="predicted"/>
<keyword evidence="1" id="KW-0812">Transmembrane</keyword>
<protein>
    <submittedName>
        <fullName evidence="2">Uncharacterized protein</fullName>
    </submittedName>
</protein>
<gene>
    <name evidence="2" type="ORF">LNV07_25035</name>
</gene>
<keyword evidence="1" id="KW-0472">Membrane</keyword>
<keyword evidence="1" id="KW-1133">Transmembrane helix</keyword>
<evidence type="ECO:0000313" key="2">
    <source>
        <dbReference type="EMBL" id="MCV2371369.1"/>
    </source>
</evidence>
<evidence type="ECO:0000256" key="1">
    <source>
        <dbReference type="SAM" id="Phobius"/>
    </source>
</evidence>
<name>A0ABT2YMT7_9BURK</name>